<keyword evidence="4" id="KW-1185">Reference proteome</keyword>
<evidence type="ECO:0000313" key="4">
    <source>
        <dbReference type="Proteomes" id="UP000283530"/>
    </source>
</evidence>
<dbReference type="Proteomes" id="UP000283530">
    <property type="component" value="Unassembled WGS sequence"/>
</dbReference>
<protein>
    <submittedName>
        <fullName evidence="3">Uncharacterized protein</fullName>
    </submittedName>
</protein>
<evidence type="ECO:0000313" key="3">
    <source>
        <dbReference type="EMBL" id="RWR86287.1"/>
    </source>
</evidence>
<accession>A0A443P693</accession>
<reference evidence="3 4" key="1">
    <citation type="journal article" date="2019" name="Nat. Plants">
        <title>Stout camphor tree genome fills gaps in understanding of flowering plant genome evolution.</title>
        <authorList>
            <person name="Chaw S.M."/>
            <person name="Liu Y.C."/>
            <person name="Wu Y.W."/>
            <person name="Wang H.Y."/>
            <person name="Lin C.I."/>
            <person name="Wu C.S."/>
            <person name="Ke H.M."/>
            <person name="Chang L.Y."/>
            <person name="Hsu C.Y."/>
            <person name="Yang H.T."/>
            <person name="Sudianto E."/>
            <person name="Hsu M.H."/>
            <person name="Wu K.P."/>
            <person name="Wang L.N."/>
            <person name="Leebens-Mack J.H."/>
            <person name="Tsai I.J."/>
        </authorList>
    </citation>
    <scope>NUCLEOTIDE SEQUENCE [LARGE SCALE GENOMIC DNA]</scope>
    <source>
        <strain evidence="4">cv. Chaw 1501</strain>
        <tissue evidence="3">Young leaves</tissue>
    </source>
</reference>
<evidence type="ECO:0000256" key="1">
    <source>
        <dbReference type="SAM" id="Coils"/>
    </source>
</evidence>
<evidence type="ECO:0000256" key="2">
    <source>
        <dbReference type="SAM" id="MobiDB-lite"/>
    </source>
</evidence>
<sequence>MMSLRTAPPAEMRRRETRPLGGNSGEGTSGTATPNIESILRDEVLQLSELMREKVMHVQFAAWEFEEAMTTGLQASFAAKERDLQKELQLRDAIIDALMDTYERDKDLAASEAVRIRLEGELRTLRTEMDRLRAEACDKCDQALAEKNASEAQVKELQAKLKSFEASTQGGAIVASAPSLLSLSEDRARIHDQYAERMDRMQRCHEEVVADLRRRLDRYRQRAE</sequence>
<keyword evidence="1" id="KW-0175">Coiled coil</keyword>
<proteinExistence type="predicted"/>
<name>A0A443P693_9MAGN</name>
<dbReference type="EMBL" id="QPKB01000006">
    <property type="protein sequence ID" value="RWR86287.1"/>
    <property type="molecule type" value="Genomic_DNA"/>
</dbReference>
<feature type="region of interest" description="Disordered" evidence="2">
    <location>
        <begin position="1"/>
        <end position="37"/>
    </location>
</feature>
<dbReference type="AlphaFoldDB" id="A0A443P693"/>
<gene>
    <name evidence="3" type="ORF">CKAN_01517700</name>
</gene>
<feature type="coiled-coil region" evidence="1">
    <location>
        <begin position="115"/>
        <end position="167"/>
    </location>
</feature>
<organism evidence="3 4">
    <name type="scientific">Cinnamomum micranthum f. kanehirae</name>
    <dbReference type="NCBI Taxonomy" id="337451"/>
    <lineage>
        <taxon>Eukaryota</taxon>
        <taxon>Viridiplantae</taxon>
        <taxon>Streptophyta</taxon>
        <taxon>Embryophyta</taxon>
        <taxon>Tracheophyta</taxon>
        <taxon>Spermatophyta</taxon>
        <taxon>Magnoliopsida</taxon>
        <taxon>Magnoliidae</taxon>
        <taxon>Laurales</taxon>
        <taxon>Lauraceae</taxon>
        <taxon>Cinnamomum</taxon>
    </lineage>
</organism>
<comment type="caution">
    <text evidence="3">The sequence shown here is derived from an EMBL/GenBank/DDBJ whole genome shotgun (WGS) entry which is preliminary data.</text>
</comment>